<evidence type="ECO:0000256" key="1">
    <source>
        <dbReference type="SAM" id="MobiDB-lite"/>
    </source>
</evidence>
<dbReference type="RefSeq" id="WP_004048453.1">
    <property type="nucleotide sequence ID" value="NZ_AOJE01000043.1"/>
</dbReference>
<dbReference type="eggNOG" id="arCOG01137">
    <property type="taxonomic scope" value="Archaea"/>
</dbReference>
<proteinExistence type="predicted"/>
<keyword evidence="3" id="KW-1185">Reference proteome</keyword>
<organism evidence="2 3">
    <name type="scientific">Halorubrum saccharovorum DSM 1137</name>
    <dbReference type="NCBI Taxonomy" id="1227484"/>
    <lineage>
        <taxon>Archaea</taxon>
        <taxon>Methanobacteriati</taxon>
        <taxon>Methanobacteriota</taxon>
        <taxon>Stenosarchaea group</taxon>
        <taxon>Halobacteria</taxon>
        <taxon>Halobacteriales</taxon>
        <taxon>Haloferacaceae</taxon>
        <taxon>Halorubrum</taxon>
    </lineage>
</organism>
<dbReference type="SUPFAM" id="SSF54637">
    <property type="entry name" value="Thioesterase/thiol ester dehydrase-isomerase"/>
    <property type="match status" value="2"/>
</dbReference>
<dbReference type="STRING" id="1227484.C471_09110"/>
<evidence type="ECO:0008006" key="4">
    <source>
        <dbReference type="Google" id="ProtNLM"/>
    </source>
</evidence>
<protein>
    <recommendedName>
        <fullName evidence="4">Thioesterase superfamily protein</fullName>
    </recommendedName>
</protein>
<evidence type="ECO:0000313" key="2">
    <source>
        <dbReference type="EMBL" id="ELZ39120.1"/>
    </source>
</evidence>
<reference evidence="2 3" key="1">
    <citation type="journal article" date="2014" name="PLoS Genet.">
        <title>Phylogenetically driven sequencing of extremely halophilic archaea reveals strategies for static and dynamic osmo-response.</title>
        <authorList>
            <person name="Becker E.A."/>
            <person name="Seitzer P.M."/>
            <person name="Tritt A."/>
            <person name="Larsen D."/>
            <person name="Krusor M."/>
            <person name="Yao A.I."/>
            <person name="Wu D."/>
            <person name="Madern D."/>
            <person name="Eisen J.A."/>
            <person name="Darling A.E."/>
            <person name="Facciotti M.T."/>
        </authorList>
    </citation>
    <scope>NUCLEOTIDE SEQUENCE [LARGE SCALE GENOMIC DNA]</scope>
    <source>
        <strain evidence="2 3">DSM 1137</strain>
    </source>
</reference>
<comment type="caution">
    <text evidence="2">The sequence shown here is derived from an EMBL/GenBank/DDBJ whole genome shotgun (WGS) entry which is preliminary data.</text>
</comment>
<dbReference type="AlphaFoldDB" id="M0DUD8"/>
<dbReference type="InterPro" id="IPR029069">
    <property type="entry name" value="HotDog_dom_sf"/>
</dbReference>
<evidence type="ECO:0000313" key="3">
    <source>
        <dbReference type="Proteomes" id="UP000011514"/>
    </source>
</evidence>
<dbReference type="Gene3D" id="3.10.129.10">
    <property type="entry name" value="Hotdog Thioesterase"/>
    <property type="match status" value="2"/>
</dbReference>
<dbReference type="PATRIC" id="fig|1227484.4.peg.1817"/>
<dbReference type="Proteomes" id="UP000011514">
    <property type="component" value="Unassembled WGS sequence"/>
</dbReference>
<feature type="region of interest" description="Disordered" evidence="1">
    <location>
        <begin position="132"/>
        <end position="172"/>
    </location>
</feature>
<dbReference type="EMBL" id="AOJE01000043">
    <property type="protein sequence ID" value="ELZ39120.1"/>
    <property type="molecule type" value="Genomic_DNA"/>
</dbReference>
<gene>
    <name evidence="2" type="ORF">C471_09110</name>
</gene>
<dbReference type="OrthoDB" id="259946at2157"/>
<sequence length="293" mass="31879">MRAISNKRVHFGEFAGPLAHEAAIFDWQLISTQELAAAFDYPFSAILEDDGIPYAPVVVDASVHRYPAIGDVVNVDVDPVAVGESSLDLKYEMTDGDGDPIATLRATHVTIGPDGGALPLPETARDAYAAARVDDDVDPGPEPMSERVRDGGDTDPTAVPQPEPLPSYGTTVPIRSPYVEGAELAYFEEYPRFAGTALEAFVAEHGLSVGETSGEKWPYKPRSWHWEFTAPVPFESELRVDCEVVAVDRDVVRVAQEFSSGDTTNIDGVTEYGCFDRTGEPTTFDEPMLEPLR</sequence>
<accession>M0DUD8</accession>
<name>M0DUD8_9EURY</name>